<evidence type="ECO:0008006" key="3">
    <source>
        <dbReference type="Google" id="ProtNLM"/>
    </source>
</evidence>
<protein>
    <recommendedName>
        <fullName evidence="3">HEAT repeat domain-containing protein</fullName>
    </recommendedName>
</protein>
<organism evidence="1 2">
    <name type="scientific">Limnoglobus roseus</name>
    <dbReference type="NCBI Taxonomy" id="2598579"/>
    <lineage>
        <taxon>Bacteria</taxon>
        <taxon>Pseudomonadati</taxon>
        <taxon>Planctomycetota</taxon>
        <taxon>Planctomycetia</taxon>
        <taxon>Gemmatales</taxon>
        <taxon>Gemmataceae</taxon>
        <taxon>Limnoglobus</taxon>
    </lineage>
</organism>
<dbReference type="InterPro" id="IPR011989">
    <property type="entry name" value="ARM-like"/>
</dbReference>
<dbReference type="AlphaFoldDB" id="A0A5C1AK70"/>
<gene>
    <name evidence="1" type="ORF">PX52LOC_06122</name>
</gene>
<sequence>MPRLSPLDWLERLTGPDGRERKKAVARVCQLAATDDDYRAVLRDALAQPNDRAVFWIVSDLQYLGPVARFAVPELIGLLHRRPLFGIRQAILGAIAVIAPDSADVKDAILEGFSDPDPSVRSSALSAAGKLPGLLSEDMDRIKAMGADPDRDVAFWSEVVLRNIAASNNFVTPISSAVDQKK</sequence>
<proteinExistence type="predicted"/>
<name>A0A5C1AK70_9BACT</name>
<dbReference type="Proteomes" id="UP000324974">
    <property type="component" value="Chromosome"/>
</dbReference>
<dbReference type="Gene3D" id="1.25.10.10">
    <property type="entry name" value="Leucine-rich Repeat Variant"/>
    <property type="match status" value="1"/>
</dbReference>
<evidence type="ECO:0000313" key="1">
    <source>
        <dbReference type="EMBL" id="QEL19065.1"/>
    </source>
</evidence>
<dbReference type="KEGG" id="lrs:PX52LOC_06122"/>
<dbReference type="InterPro" id="IPR016024">
    <property type="entry name" value="ARM-type_fold"/>
</dbReference>
<dbReference type="RefSeq" id="WP_149113502.1">
    <property type="nucleotide sequence ID" value="NZ_CP042425.1"/>
</dbReference>
<evidence type="ECO:0000313" key="2">
    <source>
        <dbReference type="Proteomes" id="UP000324974"/>
    </source>
</evidence>
<reference evidence="2" key="1">
    <citation type="submission" date="2019-08" db="EMBL/GenBank/DDBJ databases">
        <title>Limnoglobus roseus gen. nov., sp. nov., a novel freshwater planctomycete with a giant genome from the family Gemmataceae.</title>
        <authorList>
            <person name="Kulichevskaya I.S."/>
            <person name="Naumoff D.G."/>
            <person name="Miroshnikov K."/>
            <person name="Ivanova A."/>
            <person name="Philippov D.A."/>
            <person name="Hakobyan A."/>
            <person name="Rijpstra I.C."/>
            <person name="Sinninghe Damste J.S."/>
            <person name="Liesack W."/>
            <person name="Dedysh S.N."/>
        </authorList>
    </citation>
    <scope>NUCLEOTIDE SEQUENCE [LARGE SCALE GENOMIC DNA]</scope>
    <source>
        <strain evidence="2">PX52</strain>
    </source>
</reference>
<accession>A0A5C1AK70</accession>
<dbReference type="EMBL" id="CP042425">
    <property type="protein sequence ID" value="QEL19065.1"/>
    <property type="molecule type" value="Genomic_DNA"/>
</dbReference>
<keyword evidence="2" id="KW-1185">Reference proteome</keyword>
<dbReference type="SUPFAM" id="SSF48371">
    <property type="entry name" value="ARM repeat"/>
    <property type="match status" value="1"/>
</dbReference>